<dbReference type="EMBL" id="LMTR01000073">
    <property type="protein sequence ID" value="KWT66277.1"/>
    <property type="molecule type" value="Genomic_DNA"/>
</dbReference>
<accession>A0A109BCT9</accession>
<dbReference type="Proteomes" id="UP000059074">
    <property type="component" value="Unassembled WGS sequence"/>
</dbReference>
<proteinExistence type="predicted"/>
<name>A0A109BCT9_HYPSL</name>
<protein>
    <submittedName>
        <fullName evidence="1">Uncharacterized protein</fullName>
    </submittedName>
</protein>
<organism evidence="1 2">
    <name type="scientific">Hyphomicrobium sulfonivorans</name>
    <dbReference type="NCBI Taxonomy" id="121290"/>
    <lineage>
        <taxon>Bacteria</taxon>
        <taxon>Pseudomonadati</taxon>
        <taxon>Pseudomonadota</taxon>
        <taxon>Alphaproteobacteria</taxon>
        <taxon>Hyphomicrobiales</taxon>
        <taxon>Hyphomicrobiaceae</taxon>
        <taxon>Hyphomicrobium</taxon>
    </lineage>
</organism>
<sequence length="55" mass="5668">MRDAPGSDRKVGPRFCVLGGDARVGAGKLMLIAAGLIWAVTAGRMPWQTPGAEAS</sequence>
<dbReference type="AlphaFoldDB" id="A0A109BCT9"/>
<gene>
    <name evidence="1" type="ORF">APY04_2473</name>
</gene>
<reference evidence="1 2" key="1">
    <citation type="submission" date="2015-10" db="EMBL/GenBank/DDBJ databases">
        <title>Transcriptomic analysis of a linuron degrading triple-species bacterial consortium.</title>
        <authorList>
            <person name="Albers P."/>
        </authorList>
    </citation>
    <scope>NUCLEOTIDE SEQUENCE [LARGE SCALE GENOMIC DNA]</scope>
    <source>
        <strain evidence="1 2">WDL6</strain>
    </source>
</reference>
<keyword evidence="2" id="KW-1185">Reference proteome</keyword>
<comment type="caution">
    <text evidence="1">The sequence shown here is derived from an EMBL/GenBank/DDBJ whole genome shotgun (WGS) entry which is preliminary data.</text>
</comment>
<evidence type="ECO:0000313" key="1">
    <source>
        <dbReference type="EMBL" id="KWT66277.1"/>
    </source>
</evidence>
<evidence type="ECO:0000313" key="2">
    <source>
        <dbReference type="Proteomes" id="UP000059074"/>
    </source>
</evidence>
<dbReference type="PATRIC" id="fig|121290.4.peg.375"/>